<dbReference type="Gene3D" id="2.60.120.10">
    <property type="entry name" value="Jelly Rolls"/>
    <property type="match status" value="1"/>
</dbReference>
<evidence type="ECO:0000259" key="7">
    <source>
        <dbReference type="Pfam" id="PF06560"/>
    </source>
</evidence>
<dbReference type="EC" id="5.3.1.9" evidence="3"/>
<accession>A0A075WHC7</accession>
<dbReference type="UniPathway" id="UPA00109">
    <property type="reaction ID" value="UER00181"/>
</dbReference>
<protein>
    <recommendedName>
        <fullName evidence="3">glucose-6-phosphate isomerase</fullName>
        <ecNumber evidence="3">5.3.1.9</ecNumber>
    </recommendedName>
</protein>
<dbReference type="GO" id="GO:0006096">
    <property type="term" value="P:glycolytic process"/>
    <property type="evidence" value="ECO:0007669"/>
    <property type="project" value="UniProtKB-UniPathway"/>
</dbReference>
<sequence length="235" mass="27424">MEFVFGKKVFQSEVRKASDLKPVLAFPEALKEDFDAYYMFRDSFKTDEEAEIIRNAGLRYDYTVIPPNNIGGESIKTYGHYHPEVVRGFTYPEVYQVLEGEALFILQKPSNGKIEDVIVVEGKKWDTVIIPPNYGHVTINPTESDLITANWVCRNFSSIYEPYTKRRGACYYYINGEWVRNRNYDDAPEIRFAKPKNVLDVKGDMYDLVYTIEKLEFLVKPHEHQEIFENAFEVV</sequence>
<evidence type="ECO:0000256" key="2">
    <source>
        <dbReference type="ARBA" id="ARBA00006542"/>
    </source>
</evidence>
<comment type="pathway">
    <text evidence="1">Carbohydrate degradation; glycolysis; D-glyceraldehyde 3-phosphate and glycerone phosphate from D-glucose: step 2/4.</text>
</comment>
<evidence type="ECO:0000256" key="5">
    <source>
        <dbReference type="ARBA" id="ARBA00023152"/>
    </source>
</evidence>
<dbReference type="Pfam" id="PF06560">
    <property type="entry name" value="GPI"/>
    <property type="match status" value="1"/>
</dbReference>
<dbReference type="GO" id="GO:0005737">
    <property type="term" value="C:cytoplasm"/>
    <property type="evidence" value="ECO:0007669"/>
    <property type="project" value="InterPro"/>
</dbReference>
<evidence type="ECO:0000256" key="4">
    <source>
        <dbReference type="ARBA" id="ARBA00022432"/>
    </source>
</evidence>
<keyword evidence="8" id="KW-0413">Isomerase</keyword>
<dbReference type="GeneID" id="24795241"/>
<proteinExistence type="inferred from homology"/>
<keyword evidence="5" id="KW-0324">Glycolysis</keyword>
<dbReference type="KEGG" id="afg:AFULGI_00017460"/>
<gene>
    <name evidence="8" type="ORF">AFULGI_00017460</name>
</gene>
<name>A0A075WHC7_ARCFL</name>
<evidence type="ECO:0000313" key="9">
    <source>
        <dbReference type="Proteomes" id="UP000028501"/>
    </source>
</evidence>
<dbReference type="InterPro" id="IPR010551">
    <property type="entry name" value="G6P_isomerase_prok"/>
</dbReference>
<feature type="domain" description="Glucose-6-phosphate isomerase prokaryote" evidence="7">
    <location>
        <begin position="14"/>
        <end position="189"/>
    </location>
</feature>
<organism evidence="8 9">
    <name type="scientific">Archaeoglobus fulgidus DSM 8774</name>
    <dbReference type="NCBI Taxonomy" id="1344584"/>
    <lineage>
        <taxon>Archaea</taxon>
        <taxon>Methanobacteriati</taxon>
        <taxon>Methanobacteriota</taxon>
        <taxon>Archaeoglobi</taxon>
        <taxon>Archaeoglobales</taxon>
        <taxon>Archaeoglobaceae</taxon>
        <taxon>Archaeoglobus</taxon>
    </lineage>
</organism>
<evidence type="ECO:0000256" key="6">
    <source>
        <dbReference type="ARBA" id="ARBA00029321"/>
    </source>
</evidence>
<evidence type="ECO:0000256" key="3">
    <source>
        <dbReference type="ARBA" id="ARBA00011952"/>
    </source>
</evidence>
<dbReference type="Proteomes" id="UP000028501">
    <property type="component" value="Chromosome"/>
</dbReference>
<dbReference type="EMBL" id="CP006577">
    <property type="protein sequence ID" value="AIG98504.1"/>
    <property type="molecule type" value="Genomic_DNA"/>
</dbReference>
<dbReference type="InterPro" id="IPR011051">
    <property type="entry name" value="RmlC_Cupin_sf"/>
</dbReference>
<evidence type="ECO:0000256" key="1">
    <source>
        <dbReference type="ARBA" id="ARBA00004926"/>
    </source>
</evidence>
<evidence type="ECO:0000313" key="8">
    <source>
        <dbReference type="EMBL" id="AIG98504.1"/>
    </source>
</evidence>
<dbReference type="SUPFAM" id="SSF51182">
    <property type="entry name" value="RmlC-like cupins"/>
    <property type="match status" value="1"/>
</dbReference>
<comment type="similarity">
    <text evidence="2">Belongs to the archaeal-type GPI family.</text>
</comment>
<dbReference type="AlphaFoldDB" id="A0A075WHC7"/>
<dbReference type="GO" id="GO:0004347">
    <property type="term" value="F:glucose-6-phosphate isomerase activity"/>
    <property type="evidence" value="ECO:0007669"/>
    <property type="project" value="UniProtKB-EC"/>
</dbReference>
<dbReference type="RefSeq" id="WP_010878991.1">
    <property type="nucleotide sequence ID" value="NZ_CP006577.1"/>
</dbReference>
<reference evidence="8 9" key="1">
    <citation type="submission" date="2013-07" db="EMBL/GenBank/DDBJ databases">
        <title>Genome of Archaeoglobus fulgidus.</title>
        <authorList>
            <person name="Fiebig A."/>
            <person name="Birkeland N.-K."/>
        </authorList>
    </citation>
    <scope>NUCLEOTIDE SEQUENCE [LARGE SCALE GENOMIC DNA]</scope>
    <source>
        <strain evidence="8 9">DSM 8774</strain>
    </source>
</reference>
<dbReference type="HOGENOM" id="CLU_090970_0_0_2"/>
<keyword evidence="4" id="KW-0312">Gluconeogenesis</keyword>
<dbReference type="GO" id="GO:0006094">
    <property type="term" value="P:gluconeogenesis"/>
    <property type="evidence" value="ECO:0007669"/>
    <property type="project" value="UniProtKB-KW"/>
</dbReference>
<dbReference type="CDD" id="cd02218">
    <property type="entry name" value="cupin_PGI"/>
    <property type="match status" value="1"/>
</dbReference>
<dbReference type="InterPro" id="IPR014710">
    <property type="entry name" value="RmlC-like_jellyroll"/>
</dbReference>
<comment type="catalytic activity">
    <reaction evidence="6">
        <text>alpha-D-glucose 6-phosphate = beta-D-fructose 6-phosphate</text>
        <dbReference type="Rhea" id="RHEA:11816"/>
        <dbReference type="ChEBI" id="CHEBI:57634"/>
        <dbReference type="ChEBI" id="CHEBI:58225"/>
        <dbReference type="EC" id="5.3.1.9"/>
    </reaction>
</comment>